<dbReference type="Gene3D" id="1.10.472.10">
    <property type="entry name" value="Cyclin-like"/>
    <property type="match status" value="2"/>
</dbReference>
<dbReference type="EMBL" id="BLIY01000008">
    <property type="protein sequence ID" value="GFE53864.1"/>
    <property type="molecule type" value="Genomic_DNA"/>
</dbReference>
<gene>
    <name evidence="3" type="ORF">BaOVIS_012680</name>
</gene>
<dbReference type="GO" id="GO:0016538">
    <property type="term" value="F:cyclin-dependent protein serine/threonine kinase regulator activity"/>
    <property type="evidence" value="ECO:0007669"/>
    <property type="project" value="InterPro"/>
</dbReference>
<dbReference type="InterPro" id="IPR043198">
    <property type="entry name" value="Cyclin/Ssn8"/>
</dbReference>
<dbReference type="PANTHER" id="PTHR10026">
    <property type="entry name" value="CYCLIN"/>
    <property type="match status" value="1"/>
</dbReference>
<dbReference type="InterPro" id="IPR013763">
    <property type="entry name" value="Cyclin-like_dom"/>
</dbReference>
<dbReference type="Proteomes" id="UP001057455">
    <property type="component" value="Unassembled WGS sequence"/>
</dbReference>
<accession>A0A9W5WUH2</accession>
<sequence>MEEAVCAPSSNGDLDSYTELLLRNYGCELIQKAGILLQLNAVTIASGQTILHHYYFKRSLRDLDIRAGAASSCFLATKLVENIRKAKDVARVFDFLINNEQQDHHGPIVHIDEILYKDIMRVERDILVEFGFHLDSLVICPHRYVLQYVFALFRNLKEYSDYDVNDVAQRSWCYLNDSMRTTLCCKLSPGVIAAGCIYMAATSLGIPLRKEEQWYIVFNARWSDIILVRDELEHLYKMGKPHYVNVTGRPYAPETPSPGHVVGDKAVPTQPTEIYDICESRPPAFKSHKDKGSSESAPVGDHDSPRSGRRADSGSTQSGIHRINDDRRRHYDQSRHRVGRESSKHGRSYHRRDDDHRSHYRRSRSRENRHRG</sequence>
<comment type="caution">
    <text evidence="3">The sequence shown here is derived from an EMBL/GenBank/DDBJ whole genome shotgun (WGS) entry which is preliminary data.</text>
</comment>
<feature type="domain" description="Cyclin-like" evidence="2">
    <location>
        <begin position="28"/>
        <end position="128"/>
    </location>
</feature>
<dbReference type="SMART" id="SM00385">
    <property type="entry name" value="CYCLIN"/>
    <property type="match status" value="2"/>
</dbReference>
<feature type="compositionally biased region" description="Basic and acidic residues" evidence="1">
    <location>
        <begin position="322"/>
        <end position="344"/>
    </location>
</feature>
<name>A0A9W5WUH2_BABOV</name>
<dbReference type="InterPro" id="IPR036915">
    <property type="entry name" value="Cyclin-like_sf"/>
</dbReference>
<evidence type="ECO:0000313" key="3">
    <source>
        <dbReference type="EMBL" id="GFE53864.1"/>
    </source>
</evidence>
<evidence type="ECO:0000256" key="1">
    <source>
        <dbReference type="SAM" id="MobiDB-lite"/>
    </source>
</evidence>
<proteinExistence type="predicted"/>
<evidence type="ECO:0000259" key="2">
    <source>
        <dbReference type="SMART" id="SM00385"/>
    </source>
</evidence>
<feature type="domain" description="Cyclin-like" evidence="2">
    <location>
        <begin position="150"/>
        <end position="233"/>
    </location>
</feature>
<feature type="compositionally biased region" description="Basic residues" evidence="1">
    <location>
        <begin position="358"/>
        <end position="372"/>
    </location>
</feature>
<evidence type="ECO:0000313" key="4">
    <source>
        <dbReference type="Proteomes" id="UP001057455"/>
    </source>
</evidence>
<feature type="region of interest" description="Disordered" evidence="1">
    <location>
        <begin position="282"/>
        <end position="372"/>
    </location>
</feature>
<dbReference type="GO" id="GO:0006357">
    <property type="term" value="P:regulation of transcription by RNA polymerase II"/>
    <property type="evidence" value="ECO:0007669"/>
    <property type="project" value="InterPro"/>
</dbReference>
<keyword evidence="4" id="KW-1185">Reference proteome</keyword>
<dbReference type="AlphaFoldDB" id="A0A9W5WUH2"/>
<dbReference type="OrthoDB" id="10264655at2759"/>
<protein>
    <submittedName>
        <fullName evidence="3">Cyclin 4</fullName>
    </submittedName>
</protein>
<feature type="compositionally biased region" description="Basic and acidic residues" evidence="1">
    <location>
        <begin position="300"/>
        <end position="312"/>
    </location>
</feature>
<organism evidence="3 4">
    <name type="scientific">Babesia ovis</name>
    <dbReference type="NCBI Taxonomy" id="5869"/>
    <lineage>
        <taxon>Eukaryota</taxon>
        <taxon>Sar</taxon>
        <taxon>Alveolata</taxon>
        <taxon>Apicomplexa</taxon>
        <taxon>Aconoidasida</taxon>
        <taxon>Piroplasmida</taxon>
        <taxon>Babesiidae</taxon>
        <taxon>Babesia</taxon>
    </lineage>
</organism>
<dbReference type="SUPFAM" id="SSF47954">
    <property type="entry name" value="Cyclin-like"/>
    <property type="match status" value="2"/>
</dbReference>
<reference evidence="3" key="1">
    <citation type="submission" date="2019-12" db="EMBL/GenBank/DDBJ databases">
        <title>Genome sequence of Babesia ovis.</title>
        <authorList>
            <person name="Yamagishi J."/>
            <person name="Sevinc F."/>
            <person name="Xuan X."/>
        </authorList>
    </citation>
    <scope>NUCLEOTIDE SEQUENCE</scope>
    <source>
        <strain evidence="3">Selcuk</strain>
    </source>
</reference>